<accession>A0A1I6D9A6</accession>
<comment type="pathway">
    <text evidence="2">Lipid metabolism.</text>
</comment>
<sequence length="459" mass="49301">MDHLSPLDAAFLDIEDADPHSSLAIASVAVVEGPVPSQDEFLALMRAKLAVLPRSRQKLVRVPLDLGTPGWRDDPAFNLAYHVRRTALPVPGGDAELCALIARVMGQRLDRDRPLWEYWVVEGLEGGRWAIVAKVHHCLVDGVGGTMLYDVMYGDAPAPDPAPEQDASLLALLGAVVASPVRTARLVASAVSGLVSLVGSLLPVHASSLFGPLGTARHYRIVRASLAEVKEVAHAFGVTVNDVVLAAVSSAYRAVLLARGEQPGPDSVRTMVPVSVRGDRRMDNQVSVRLAFLPVDTEHVVDALSVVHQRFAALKKGNEAEAGHAVTELARHEPFAPLSWSIRFGAMLPQRSIVTVTTNVPGPREELRVLGRPIVEILPYVPIAVRIRTGIAVLSYADRFTIGITADYDSNPDVDVLAEALHEAIAALVSAAKARVTPSQPAAASTRRARDRRSRLPRS</sequence>
<dbReference type="EMBL" id="FOYL01000002">
    <property type="protein sequence ID" value="SFR02014.1"/>
    <property type="molecule type" value="Genomic_DNA"/>
</dbReference>
<proteinExistence type="inferred from homology"/>
<keyword evidence="8 11" id="KW-0443">Lipid metabolism</keyword>
<evidence type="ECO:0000259" key="14">
    <source>
        <dbReference type="Pfam" id="PF06974"/>
    </source>
</evidence>
<keyword evidence="16" id="KW-1185">Reference proteome</keyword>
<dbReference type="STRING" id="84724.SAMN04488564_10233"/>
<dbReference type="GO" id="GO:0071731">
    <property type="term" value="P:response to nitric oxide"/>
    <property type="evidence" value="ECO:0007669"/>
    <property type="project" value="TreeGrafter"/>
</dbReference>
<evidence type="ECO:0000313" key="15">
    <source>
        <dbReference type="EMBL" id="SFR02014.1"/>
    </source>
</evidence>
<keyword evidence="5 11" id="KW-0444">Lipid biosynthesis</keyword>
<dbReference type="GO" id="GO:0005886">
    <property type="term" value="C:plasma membrane"/>
    <property type="evidence" value="ECO:0007669"/>
    <property type="project" value="TreeGrafter"/>
</dbReference>
<protein>
    <recommendedName>
        <fullName evidence="4 11">Diacylglycerol O-acyltransferase</fullName>
        <ecNumber evidence="4 11">2.3.1.20</ecNumber>
    </recommendedName>
</protein>
<dbReference type="GO" id="GO:0019432">
    <property type="term" value="P:triglyceride biosynthetic process"/>
    <property type="evidence" value="ECO:0007669"/>
    <property type="project" value="UniProtKB-UniPathway"/>
</dbReference>
<keyword evidence="6 11" id="KW-0808">Transferase</keyword>
<dbReference type="GO" id="GO:0001666">
    <property type="term" value="P:response to hypoxia"/>
    <property type="evidence" value="ECO:0007669"/>
    <property type="project" value="TreeGrafter"/>
</dbReference>
<evidence type="ECO:0000313" key="16">
    <source>
        <dbReference type="Proteomes" id="UP000198583"/>
    </source>
</evidence>
<dbReference type="RefSeq" id="WP_093588647.1">
    <property type="nucleotide sequence ID" value="NZ_FOYL01000002.1"/>
</dbReference>
<comment type="pathway">
    <text evidence="1 11">Glycerolipid metabolism; triacylglycerol biosynthesis.</text>
</comment>
<dbReference type="PANTHER" id="PTHR31650">
    <property type="entry name" value="O-ACYLTRANSFERASE (WSD1-LIKE) FAMILY PROTEIN"/>
    <property type="match status" value="1"/>
</dbReference>
<dbReference type="GO" id="GO:0051701">
    <property type="term" value="P:biological process involved in interaction with host"/>
    <property type="evidence" value="ECO:0007669"/>
    <property type="project" value="TreeGrafter"/>
</dbReference>
<gene>
    <name evidence="15" type="ORF">SAMN04488564_10233</name>
</gene>
<dbReference type="SUPFAM" id="SSF52777">
    <property type="entry name" value="CoA-dependent acyltransferases"/>
    <property type="match status" value="2"/>
</dbReference>
<evidence type="ECO:0000259" key="13">
    <source>
        <dbReference type="Pfam" id="PF03007"/>
    </source>
</evidence>
<dbReference type="OrthoDB" id="9810950at2"/>
<dbReference type="GO" id="GO:0006071">
    <property type="term" value="P:glycerol metabolic process"/>
    <property type="evidence" value="ECO:0007669"/>
    <property type="project" value="UniProtKB-KW"/>
</dbReference>
<dbReference type="NCBIfam" id="TIGR02946">
    <property type="entry name" value="acyl_WS_DGAT"/>
    <property type="match status" value="1"/>
</dbReference>
<feature type="domain" description="O-acyltransferase WSD1-like N-terminal" evidence="13">
    <location>
        <begin position="4"/>
        <end position="244"/>
    </location>
</feature>
<dbReference type="UniPathway" id="UPA00282"/>
<evidence type="ECO:0000256" key="11">
    <source>
        <dbReference type="RuleBase" id="RU361241"/>
    </source>
</evidence>
<evidence type="ECO:0000256" key="4">
    <source>
        <dbReference type="ARBA" id="ARBA00013244"/>
    </source>
</evidence>
<name>A0A1I6D9A6_9PSEU</name>
<evidence type="ECO:0000256" key="9">
    <source>
        <dbReference type="ARBA" id="ARBA00023315"/>
    </source>
</evidence>
<dbReference type="Pfam" id="PF06974">
    <property type="entry name" value="WS_DGAT_C"/>
    <property type="match status" value="1"/>
</dbReference>
<keyword evidence="9 11" id="KW-0012">Acyltransferase</keyword>
<dbReference type="InterPro" id="IPR014292">
    <property type="entry name" value="Acyl_transf_WS/DGAT"/>
</dbReference>
<comment type="catalytic activity">
    <reaction evidence="10 11">
        <text>an acyl-CoA + a 1,2-diacyl-sn-glycerol = a triacyl-sn-glycerol + CoA</text>
        <dbReference type="Rhea" id="RHEA:10868"/>
        <dbReference type="ChEBI" id="CHEBI:17815"/>
        <dbReference type="ChEBI" id="CHEBI:57287"/>
        <dbReference type="ChEBI" id="CHEBI:58342"/>
        <dbReference type="ChEBI" id="CHEBI:64615"/>
        <dbReference type="EC" id="2.3.1.20"/>
    </reaction>
</comment>
<dbReference type="InterPro" id="IPR004255">
    <property type="entry name" value="O-acyltransferase_WSD1_N"/>
</dbReference>
<evidence type="ECO:0000256" key="1">
    <source>
        <dbReference type="ARBA" id="ARBA00004771"/>
    </source>
</evidence>
<evidence type="ECO:0000256" key="3">
    <source>
        <dbReference type="ARBA" id="ARBA00009587"/>
    </source>
</evidence>
<feature type="region of interest" description="Disordered" evidence="12">
    <location>
        <begin position="438"/>
        <end position="459"/>
    </location>
</feature>
<feature type="domain" description="O-acyltransferase WSD1 C-terminal" evidence="14">
    <location>
        <begin position="284"/>
        <end position="428"/>
    </location>
</feature>
<dbReference type="EC" id="2.3.1.20" evidence="4 11"/>
<dbReference type="Proteomes" id="UP000198583">
    <property type="component" value="Unassembled WGS sequence"/>
</dbReference>
<evidence type="ECO:0000256" key="12">
    <source>
        <dbReference type="SAM" id="MobiDB-lite"/>
    </source>
</evidence>
<dbReference type="GO" id="GO:0004144">
    <property type="term" value="F:diacylglycerol O-acyltransferase activity"/>
    <property type="evidence" value="ECO:0007669"/>
    <property type="project" value="UniProtKB-EC"/>
</dbReference>
<evidence type="ECO:0000256" key="8">
    <source>
        <dbReference type="ARBA" id="ARBA00023098"/>
    </source>
</evidence>
<evidence type="ECO:0000256" key="2">
    <source>
        <dbReference type="ARBA" id="ARBA00005189"/>
    </source>
</evidence>
<reference evidence="16" key="1">
    <citation type="submission" date="2016-10" db="EMBL/GenBank/DDBJ databases">
        <authorList>
            <person name="Varghese N."/>
            <person name="Submissions S."/>
        </authorList>
    </citation>
    <scope>NUCLEOTIDE SEQUENCE [LARGE SCALE GENOMIC DNA]</scope>
    <source>
        <strain evidence="16">DSM 44232</strain>
    </source>
</reference>
<evidence type="ECO:0000256" key="7">
    <source>
        <dbReference type="ARBA" id="ARBA00022798"/>
    </source>
</evidence>
<dbReference type="Pfam" id="PF03007">
    <property type="entry name" value="WS_DGAT_cat"/>
    <property type="match status" value="1"/>
</dbReference>
<dbReference type="AlphaFoldDB" id="A0A1I6D9A6"/>
<feature type="compositionally biased region" description="Basic residues" evidence="12">
    <location>
        <begin position="447"/>
        <end position="459"/>
    </location>
</feature>
<organism evidence="15 16">
    <name type="scientific">Lentzea waywayandensis</name>
    <dbReference type="NCBI Taxonomy" id="84724"/>
    <lineage>
        <taxon>Bacteria</taxon>
        <taxon>Bacillati</taxon>
        <taxon>Actinomycetota</taxon>
        <taxon>Actinomycetes</taxon>
        <taxon>Pseudonocardiales</taxon>
        <taxon>Pseudonocardiaceae</taxon>
        <taxon>Lentzea</taxon>
    </lineage>
</organism>
<dbReference type="InterPro" id="IPR009721">
    <property type="entry name" value="O-acyltransferase_WSD1_C"/>
</dbReference>
<comment type="similarity">
    <text evidence="3 11">Belongs to the long-chain O-acyltransferase family.</text>
</comment>
<evidence type="ECO:0000256" key="6">
    <source>
        <dbReference type="ARBA" id="ARBA00022679"/>
    </source>
</evidence>
<keyword evidence="7 11" id="KW-0319">Glycerol metabolism</keyword>
<dbReference type="PANTHER" id="PTHR31650:SF1">
    <property type="entry name" value="WAX ESTER SYNTHASE_DIACYLGLYCEROL ACYLTRANSFERASE 4-RELATED"/>
    <property type="match status" value="1"/>
</dbReference>
<dbReference type="Gene3D" id="3.30.559.30">
    <property type="entry name" value="Nonribosomal peptide synthetase, condensation domain"/>
    <property type="match status" value="1"/>
</dbReference>
<dbReference type="InterPro" id="IPR045034">
    <property type="entry name" value="O-acyltransferase_WSD1-like"/>
</dbReference>
<evidence type="ECO:0000256" key="10">
    <source>
        <dbReference type="ARBA" id="ARBA00048109"/>
    </source>
</evidence>
<evidence type="ECO:0000256" key="5">
    <source>
        <dbReference type="ARBA" id="ARBA00022516"/>
    </source>
</evidence>